<protein>
    <submittedName>
        <fullName evidence="10">Branched-chain amino acid ABC transporter permease</fullName>
    </submittedName>
</protein>
<evidence type="ECO:0000256" key="5">
    <source>
        <dbReference type="ARBA" id="ARBA00022692"/>
    </source>
</evidence>
<feature type="transmembrane region" description="Helical" evidence="9">
    <location>
        <begin position="193"/>
        <end position="210"/>
    </location>
</feature>
<comment type="caution">
    <text evidence="10">The sequence shown here is derived from an EMBL/GenBank/DDBJ whole genome shotgun (WGS) entry which is preliminary data.</text>
</comment>
<sequence>MLPSNGWKGEALQGALSVIPVIVGAVPFGLLFGALAQERGLDLTNSMLMSLLVNAGSAQMVGLGMLTSGAAWPLTVLTVLLVNLRHVFYSAALAQYVRPMPLVWRLVIAYGMIDAVYALAAKRFSQPLEGEEDHRRWYVLSSSVIIYLAWNLSTLCGWFFGRSVSQLSDWGLDFAVYATFIALVVSSFTSRRAMFIGLIAGAGGLLLHHLPYQSGLFAATLFATGVAAYWETKENARHPSQSEPSSPTEPVTAQKTCP</sequence>
<dbReference type="EMBL" id="BSEV01000018">
    <property type="protein sequence ID" value="GLK12745.1"/>
    <property type="molecule type" value="Genomic_DNA"/>
</dbReference>
<comment type="similarity">
    <text evidence="2">Belongs to the AzlC family.</text>
</comment>
<dbReference type="RefSeq" id="WP_271221062.1">
    <property type="nucleotide sequence ID" value="NZ_BAAAVD010000008.1"/>
</dbReference>
<dbReference type="GO" id="GO:1903785">
    <property type="term" value="P:L-valine transmembrane transport"/>
    <property type="evidence" value="ECO:0007669"/>
    <property type="project" value="TreeGrafter"/>
</dbReference>
<organism evidence="10 11">
    <name type="scientific">Streptosporangium carneum</name>
    <dbReference type="NCBI Taxonomy" id="47481"/>
    <lineage>
        <taxon>Bacteria</taxon>
        <taxon>Bacillati</taxon>
        <taxon>Actinomycetota</taxon>
        <taxon>Actinomycetes</taxon>
        <taxon>Streptosporangiales</taxon>
        <taxon>Streptosporangiaceae</taxon>
        <taxon>Streptosporangium</taxon>
    </lineage>
</organism>
<evidence type="ECO:0000313" key="10">
    <source>
        <dbReference type="EMBL" id="GLK12745.1"/>
    </source>
</evidence>
<name>A0A9W6MG39_9ACTN</name>
<keyword evidence="5 9" id="KW-0812">Transmembrane</keyword>
<dbReference type="AlphaFoldDB" id="A0A9W6MG39"/>
<keyword evidence="4" id="KW-1003">Cell membrane</keyword>
<feature type="region of interest" description="Disordered" evidence="8">
    <location>
        <begin position="236"/>
        <end position="258"/>
    </location>
</feature>
<feature type="transmembrane region" description="Helical" evidence="9">
    <location>
        <begin position="102"/>
        <end position="125"/>
    </location>
</feature>
<feature type="transmembrane region" description="Helical" evidence="9">
    <location>
        <begin position="12"/>
        <end position="36"/>
    </location>
</feature>
<feature type="transmembrane region" description="Helical" evidence="9">
    <location>
        <begin position="137"/>
        <end position="161"/>
    </location>
</feature>
<reference evidence="10" key="1">
    <citation type="journal article" date="2014" name="Int. J. Syst. Evol. Microbiol.">
        <title>Complete genome sequence of Corynebacterium casei LMG S-19264T (=DSM 44701T), isolated from a smear-ripened cheese.</title>
        <authorList>
            <consortium name="US DOE Joint Genome Institute (JGI-PGF)"/>
            <person name="Walter F."/>
            <person name="Albersmeier A."/>
            <person name="Kalinowski J."/>
            <person name="Ruckert C."/>
        </authorList>
    </citation>
    <scope>NUCLEOTIDE SEQUENCE</scope>
    <source>
        <strain evidence="10">VKM Ac-2007</strain>
    </source>
</reference>
<accession>A0A9W6MG39</accession>
<evidence type="ECO:0000256" key="8">
    <source>
        <dbReference type="SAM" id="MobiDB-lite"/>
    </source>
</evidence>
<keyword evidence="7 9" id="KW-0472">Membrane</keyword>
<keyword evidence="3" id="KW-0813">Transport</keyword>
<evidence type="ECO:0000256" key="1">
    <source>
        <dbReference type="ARBA" id="ARBA00004651"/>
    </source>
</evidence>
<dbReference type="Proteomes" id="UP001143474">
    <property type="component" value="Unassembled WGS sequence"/>
</dbReference>
<evidence type="ECO:0000256" key="9">
    <source>
        <dbReference type="SAM" id="Phobius"/>
    </source>
</evidence>
<dbReference type="InterPro" id="IPR011606">
    <property type="entry name" value="Brnchd-chn_aa_trnsp_permease"/>
</dbReference>
<reference evidence="10" key="2">
    <citation type="submission" date="2023-01" db="EMBL/GenBank/DDBJ databases">
        <authorList>
            <person name="Sun Q."/>
            <person name="Evtushenko L."/>
        </authorList>
    </citation>
    <scope>NUCLEOTIDE SEQUENCE</scope>
    <source>
        <strain evidence="10">VKM Ac-2007</strain>
    </source>
</reference>
<keyword evidence="11" id="KW-1185">Reference proteome</keyword>
<keyword evidence="6 9" id="KW-1133">Transmembrane helix</keyword>
<evidence type="ECO:0000256" key="3">
    <source>
        <dbReference type="ARBA" id="ARBA00022448"/>
    </source>
</evidence>
<evidence type="ECO:0000256" key="6">
    <source>
        <dbReference type="ARBA" id="ARBA00022989"/>
    </source>
</evidence>
<comment type="subcellular location">
    <subcellularLocation>
        <location evidence="1">Cell membrane</location>
        <topology evidence="1">Multi-pass membrane protein</topology>
    </subcellularLocation>
</comment>
<feature type="transmembrane region" description="Helical" evidence="9">
    <location>
        <begin position="57"/>
        <end position="82"/>
    </location>
</feature>
<feature type="compositionally biased region" description="Low complexity" evidence="8">
    <location>
        <begin position="239"/>
        <end position="250"/>
    </location>
</feature>
<proteinExistence type="inferred from homology"/>
<evidence type="ECO:0000313" key="11">
    <source>
        <dbReference type="Proteomes" id="UP001143474"/>
    </source>
</evidence>
<evidence type="ECO:0000256" key="2">
    <source>
        <dbReference type="ARBA" id="ARBA00010735"/>
    </source>
</evidence>
<evidence type="ECO:0000256" key="4">
    <source>
        <dbReference type="ARBA" id="ARBA00022475"/>
    </source>
</evidence>
<dbReference type="GO" id="GO:0005886">
    <property type="term" value="C:plasma membrane"/>
    <property type="evidence" value="ECO:0007669"/>
    <property type="project" value="UniProtKB-SubCell"/>
</dbReference>
<evidence type="ECO:0000256" key="7">
    <source>
        <dbReference type="ARBA" id="ARBA00023136"/>
    </source>
</evidence>
<dbReference type="PANTHER" id="PTHR34979:SF1">
    <property type="entry name" value="INNER MEMBRANE PROTEIN YGAZ"/>
    <property type="match status" value="1"/>
</dbReference>
<gene>
    <name evidence="10" type="ORF">GCM10017600_61550</name>
</gene>
<dbReference type="Pfam" id="PF03591">
    <property type="entry name" value="AzlC"/>
    <property type="match status" value="1"/>
</dbReference>
<feature type="transmembrane region" description="Helical" evidence="9">
    <location>
        <begin position="167"/>
        <end position="186"/>
    </location>
</feature>
<dbReference type="PANTHER" id="PTHR34979">
    <property type="entry name" value="INNER MEMBRANE PROTEIN YGAZ"/>
    <property type="match status" value="1"/>
</dbReference>